<evidence type="ECO:0000313" key="2">
    <source>
        <dbReference type="EMBL" id="KKA24933.1"/>
    </source>
</evidence>
<keyword evidence="2" id="KW-0645">Protease</keyword>
<keyword evidence="3" id="KW-1185">Reference proteome</keyword>
<dbReference type="Proteomes" id="UP000053958">
    <property type="component" value="Unassembled WGS sequence"/>
</dbReference>
<dbReference type="PANTHER" id="PTHR43135:SF3">
    <property type="entry name" value="ALPHA-D-RIBOSE 1-METHYLPHOSPHONATE 5-TRIPHOSPHATE DIPHOSPHATASE"/>
    <property type="match status" value="1"/>
</dbReference>
<name>A0A0F4Z4X6_RASE3</name>
<proteinExistence type="predicted"/>
<dbReference type="EMBL" id="LASV01000041">
    <property type="protein sequence ID" value="KKA24933.1"/>
    <property type="molecule type" value="Genomic_DNA"/>
</dbReference>
<keyword evidence="2" id="KW-0378">Hydrolase</keyword>
<reference evidence="2 3" key="1">
    <citation type="submission" date="2015-04" db="EMBL/GenBank/DDBJ databases">
        <authorList>
            <person name="Heijne W.H."/>
            <person name="Fedorova N.D."/>
            <person name="Nierman W.C."/>
            <person name="Vollebregt A.W."/>
            <person name="Zhao Z."/>
            <person name="Wu L."/>
            <person name="Kumar M."/>
            <person name="Stam H."/>
            <person name="van den Berg M.A."/>
            <person name="Pel H.J."/>
        </authorList>
    </citation>
    <scope>NUCLEOTIDE SEQUENCE [LARGE SCALE GENOMIC DNA]</scope>
    <source>
        <strain evidence="2 3">CBS 393.64</strain>
    </source>
</reference>
<dbReference type="SUPFAM" id="SSF51338">
    <property type="entry name" value="Composite domain of metallo-dependent hydrolases"/>
    <property type="match status" value="2"/>
</dbReference>
<dbReference type="PANTHER" id="PTHR43135">
    <property type="entry name" value="ALPHA-D-RIBOSE 1-METHYLPHOSPHONATE 5-TRIPHOSPHATE DIPHOSPHATASE"/>
    <property type="match status" value="1"/>
</dbReference>
<dbReference type="SUPFAM" id="SSF51556">
    <property type="entry name" value="Metallo-dependent hydrolases"/>
    <property type="match status" value="1"/>
</dbReference>
<dbReference type="Pfam" id="PF01979">
    <property type="entry name" value="Amidohydro_1"/>
    <property type="match status" value="1"/>
</dbReference>
<dbReference type="GO" id="GO:0102009">
    <property type="term" value="F:proline dipeptidase activity"/>
    <property type="evidence" value="ECO:0007669"/>
    <property type="project" value="UniProtKB-EC"/>
</dbReference>
<protein>
    <submittedName>
        <fullName evidence="2">Xaa-Pro dipeptidase</fullName>
        <ecNumber evidence="2">3.4.13.9</ecNumber>
    </submittedName>
</protein>
<dbReference type="InterPro" id="IPR057744">
    <property type="entry name" value="OTAase-like"/>
</dbReference>
<dbReference type="InterPro" id="IPR032466">
    <property type="entry name" value="Metal_Hydrolase"/>
</dbReference>
<dbReference type="InterPro" id="IPR051781">
    <property type="entry name" value="Metallo-dep_Hydrolase"/>
</dbReference>
<dbReference type="Gene3D" id="3.20.20.140">
    <property type="entry name" value="Metal-dependent hydrolases"/>
    <property type="match status" value="1"/>
</dbReference>
<organism evidence="2 3">
    <name type="scientific">Rasamsonia emersonii (strain ATCC 16479 / CBS 393.64 / IMI 116815)</name>
    <dbReference type="NCBI Taxonomy" id="1408163"/>
    <lineage>
        <taxon>Eukaryota</taxon>
        <taxon>Fungi</taxon>
        <taxon>Dikarya</taxon>
        <taxon>Ascomycota</taxon>
        <taxon>Pezizomycotina</taxon>
        <taxon>Eurotiomycetes</taxon>
        <taxon>Eurotiomycetidae</taxon>
        <taxon>Eurotiales</taxon>
        <taxon>Trichocomaceae</taxon>
        <taxon>Rasamsonia</taxon>
    </lineage>
</organism>
<gene>
    <name evidence="2" type="ORF">T310_1012</name>
</gene>
<comment type="caution">
    <text evidence="2">The sequence shown here is derived from an EMBL/GenBank/DDBJ whole genome shotgun (WGS) entry which is preliminary data.</text>
</comment>
<dbReference type="CDD" id="cd01299">
    <property type="entry name" value="Met_dep_hydrolase_A"/>
    <property type="match status" value="1"/>
</dbReference>
<dbReference type="Gene3D" id="2.30.40.10">
    <property type="entry name" value="Urease, subunit C, domain 1"/>
    <property type="match status" value="1"/>
</dbReference>
<dbReference type="RefSeq" id="XP_013331545.1">
    <property type="nucleotide sequence ID" value="XM_013476091.1"/>
</dbReference>
<dbReference type="InterPro" id="IPR011059">
    <property type="entry name" value="Metal-dep_hydrolase_composite"/>
</dbReference>
<dbReference type="STRING" id="1408163.A0A0F4Z4X6"/>
<evidence type="ECO:0000259" key="1">
    <source>
        <dbReference type="Pfam" id="PF01979"/>
    </source>
</evidence>
<feature type="domain" description="Amidohydrolase-related" evidence="1">
    <location>
        <begin position="73"/>
        <end position="425"/>
    </location>
</feature>
<evidence type="ECO:0000313" key="3">
    <source>
        <dbReference type="Proteomes" id="UP000053958"/>
    </source>
</evidence>
<dbReference type="EC" id="3.4.13.9" evidence="2"/>
<dbReference type="GO" id="GO:0016810">
    <property type="term" value="F:hydrolase activity, acting on carbon-nitrogen (but not peptide) bonds"/>
    <property type="evidence" value="ECO:0007669"/>
    <property type="project" value="InterPro"/>
</dbReference>
<dbReference type="FunFam" id="3.20.20.140:FF:000084">
    <property type="entry name" value="Peptidase M38"/>
    <property type="match status" value="1"/>
</dbReference>
<dbReference type="InterPro" id="IPR006680">
    <property type="entry name" value="Amidohydro-rel"/>
</dbReference>
<dbReference type="AlphaFoldDB" id="A0A0F4Z4X6"/>
<accession>A0A0F4Z4X6</accession>
<keyword evidence="2" id="KW-0224">Dipeptidase</keyword>
<dbReference type="GeneID" id="25313185"/>
<dbReference type="OrthoDB" id="5595695at2759"/>
<sequence>MKKELQAKPWLPQTPAPDITFVNASLIDVEAGQVHPNSSFHVRDGIIVEVSTGNAIPTREDSSTQVVDLHHQFVCPGLIDCHVHITAAPGSFLIKDLFAASPNAIAFRSAFVAKEMLLRGFTTVRDTGGADAALRDAIAEGLLRGPRLFITGKALSQTGGHGDLRAGYQTEEAKCCGGHTPGFARVCDGVPQCLEAVRDELRQGADFIKIMCGGGVASPSDALDMLQFTAEEIQAITTTARYSQKYVTAHAYTVEAIRHAVDNGVRGIEHGNFIDRETALYCKEKGVVFTPTLVTYYGMSEPPFDHFLSEESQKKNRRVLDSGLEALKILREAGVTICYGSDLLSGMHVLQNGEFRIRAAVLPAVEILQSATVNAAKLLGMEGKLGCLKPQAIADFLILNKNPLEDITVLDRMSDTLLAIVKDGRVVASKLGELTPDPLYRDMELA</sequence>